<dbReference type="SUPFAM" id="SSF47240">
    <property type="entry name" value="Ferritin-like"/>
    <property type="match status" value="1"/>
</dbReference>
<sequence length="178" mass="20045">MVDVDNQMIELIKESIKLEISGKGFYERAAVVTEDELGKAMFKRLAVEEDGHLAVLEGIFTSITGGEDWREIADSEMQKQGPAPVVDQLEAAIAKRGKDGKHANGAEALKIAMEMERKAIRFFEDLLKKAANPKVRELAESLADEERFHYDLLQAQHDSVLNMGYWIDSTDIRMDSKF</sequence>
<proteinExistence type="predicted"/>
<evidence type="ECO:0000313" key="3">
    <source>
        <dbReference type="Proteomes" id="UP000254771"/>
    </source>
</evidence>
<dbReference type="InterPro" id="IPR012347">
    <property type="entry name" value="Ferritin-like"/>
</dbReference>
<comment type="caution">
    <text evidence="2">The sequence shown here is derived from an EMBL/GenBank/DDBJ whole genome shotgun (WGS) entry which is preliminary data.</text>
</comment>
<dbReference type="Gene3D" id="1.20.1260.10">
    <property type="match status" value="1"/>
</dbReference>
<dbReference type="Pfam" id="PF02915">
    <property type="entry name" value="Rubrerythrin"/>
    <property type="match status" value="1"/>
</dbReference>
<name>A0A370DSH0_9GAMM</name>
<evidence type="ECO:0000259" key="1">
    <source>
        <dbReference type="Pfam" id="PF02915"/>
    </source>
</evidence>
<dbReference type="InterPro" id="IPR009078">
    <property type="entry name" value="Ferritin-like_SF"/>
</dbReference>
<dbReference type="EMBL" id="QFXE01000002">
    <property type="protein sequence ID" value="RDH88114.1"/>
    <property type="molecule type" value="Genomic_DNA"/>
</dbReference>
<gene>
    <name evidence="2" type="ORF">DIZ78_01620</name>
</gene>
<dbReference type="PANTHER" id="PTHR33531:SF7">
    <property type="entry name" value="HYPOTHETICAL MEMBRANE PROTEIN, CONSERVED"/>
    <property type="match status" value="1"/>
</dbReference>
<dbReference type="PANTHER" id="PTHR33531">
    <property type="entry name" value="RUBRERYTHRIN SUBFAMILY"/>
    <property type="match status" value="1"/>
</dbReference>
<organism evidence="2 3">
    <name type="scientific">endosymbiont of Escarpia spicata</name>
    <dbReference type="NCBI Taxonomy" id="2200908"/>
    <lineage>
        <taxon>Bacteria</taxon>
        <taxon>Pseudomonadati</taxon>
        <taxon>Pseudomonadota</taxon>
        <taxon>Gammaproteobacteria</taxon>
        <taxon>sulfur-oxidizing symbionts</taxon>
    </lineage>
</organism>
<reference evidence="2 3" key="1">
    <citation type="journal article" date="2018" name="ISME J.">
        <title>Endosymbiont genomes yield clues of tubeworm success.</title>
        <authorList>
            <person name="Li Y."/>
            <person name="Liles M.R."/>
            <person name="Halanych K.M."/>
        </authorList>
    </citation>
    <scope>NUCLEOTIDE SEQUENCE [LARGE SCALE GENOMIC DNA]</scope>
    <source>
        <strain evidence="2">A1462</strain>
    </source>
</reference>
<keyword evidence="3" id="KW-1185">Reference proteome</keyword>
<dbReference type="AlphaFoldDB" id="A0A370DSH0"/>
<accession>A0A370DSH0</accession>
<feature type="domain" description="Rubrerythrin diiron-binding" evidence="1">
    <location>
        <begin position="10"/>
        <end position="155"/>
    </location>
</feature>
<protein>
    <recommendedName>
        <fullName evidence="1">Rubrerythrin diiron-binding domain-containing protein</fullName>
    </recommendedName>
</protein>
<dbReference type="Proteomes" id="UP000254771">
    <property type="component" value="Unassembled WGS sequence"/>
</dbReference>
<dbReference type="GO" id="GO:0046872">
    <property type="term" value="F:metal ion binding"/>
    <property type="evidence" value="ECO:0007669"/>
    <property type="project" value="InterPro"/>
</dbReference>
<dbReference type="InterPro" id="IPR003251">
    <property type="entry name" value="Rr_diiron-bd_dom"/>
</dbReference>
<dbReference type="GO" id="GO:0016491">
    <property type="term" value="F:oxidoreductase activity"/>
    <property type="evidence" value="ECO:0007669"/>
    <property type="project" value="InterPro"/>
</dbReference>
<evidence type="ECO:0000313" key="2">
    <source>
        <dbReference type="EMBL" id="RDH88114.1"/>
    </source>
</evidence>
<dbReference type="CDD" id="cd01045">
    <property type="entry name" value="Ferritin_like_AB"/>
    <property type="match status" value="1"/>
</dbReference>